<feature type="compositionally biased region" description="Low complexity" evidence="1">
    <location>
        <begin position="199"/>
        <end position="253"/>
    </location>
</feature>
<feature type="region of interest" description="Disordered" evidence="1">
    <location>
        <begin position="1"/>
        <end position="58"/>
    </location>
</feature>
<proteinExistence type="predicted"/>
<dbReference type="PANTHER" id="PTHR10773:SF19">
    <property type="match status" value="1"/>
</dbReference>
<dbReference type="EMBL" id="OU893352">
    <property type="protein sequence ID" value="CAG9790277.1"/>
    <property type="molecule type" value="Genomic_DNA"/>
</dbReference>
<name>A0A9N9R625_9NEOP</name>
<dbReference type="PANTHER" id="PTHR10773">
    <property type="entry name" value="DNA-DIRECTED RNA POLYMERASES I, II, AND III SUBUNIT RPABC2"/>
    <property type="match status" value="1"/>
</dbReference>
<reference evidence="2" key="2">
    <citation type="submission" date="2022-10" db="EMBL/GenBank/DDBJ databases">
        <authorList>
            <consortium name="ENA_rothamsted_submissions"/>
            <consortium name="culmorum"/>
            <person name="King R."/>
        </authorList>
    </citation>
    <scope>NUCLEOTIDE SEQUENCE</scope>
</reference>
<evidence type="ECO:0000313" key="2">
    <source>
        <dbReference type="EMBL" id="CAG9790277.1"/>
    </source>
</evidence>
<feature type="compositionally biased region" description="Basic and acidic residues" evidence="1">
    <location>
        <begin position="26"/>
        <end position="49"/>
    </location>
</feature>
<gene>
    <name evidence="2" type="ORF">DIATSA_LOCUS7946</name>
</gene>
<accession>A0A9N9R625</accession>
<reference evidence="2" key="1">
    <citation type="submission" date="2021-12" db="EMBL/GenBank/DDBJ databases">
        <authorList>
            <person name="King R."/>
        </authorList>
    </citation>
    <scope>NUCLEOTIDE SEQUENCE</scope>
</reference>
<protein>
    <submittedName>
        <fullName evidence="2">Uncharacterized protein</fullName>
    </submittedName>
</protein>
<evidence type="ECO:0000313" key="3">
    <source>
        <dbReference type="Proteomes" id="UP001153714"/>
    </source>
</evidence>
<dbReference type="OrthoDB" id="6776127at2759"/>
<dbReference type="AlphaFoldDB" id="A0A9N9R625"/>
<feature type="region of interest" description="Disordered" evidence="1">
    <location>
        <begin position="102"/>
        <end position="276"/>
    </location>
</feature>
<organism evidence="2 3">
    <name type="scientific">Diatraea saccharalis</name>
    <name type="common">sugarcane borer</name>
    <dbReference type="NCBI Taxonomy" id="40085"/>
    <lineage>
        <taxon>Eukaryota</taxon>
        <taxon>Metazoa</taxon>
        <taxon>Ecdysozoa</taxon>
        <taxon>Arthropoda</taxon>
        <taxon>Hexapoda</taxon>
        <taxon>Insecta</taxon>
        <taxon>Pterygota</taxon>
        <taxon>Neoptera</taxon>
        <taxon>Endopterygota</taxon>
        <taxon>Lepidoptera</taxon>
        <taxon>Glossata</taxon>
        <taxon>Ditrysia</taxon>
        <taxon>Pyraloidea</taxon>
        <taxon>Crambidae</taxon>
        <taxon>Crambinae</taxon>
        <taxon>Diatraea</taxon>
    </lineage>
</organism>
<sequence length="382" mass="43151">MFGLMEITAPTVPDSKTRLGNSTITSEEKNDGNLKPEQEKKRFDPKKYDSTNTSSIENNTGKVENWLASQYCDAISLSPSPNYWSCDKENRLVFHENQNDCSQTLTRKPEPHSSVLLSPNQNIHNQDQTENSPEYIPTKQLPSRKAIPANKYAISPLNTDERDIDLSDDDPTYNTKKDQNTVKRFKKKLISNQVHCSDSRSPSKCNSSSKVNSQTRKSTSSSSSHSSSSTSSSSSSSSSSSNSSSSSTSSKTHTSTEENNTPVVTSRKRKRDTTKWKQNIAKVARNSGQAYTSCSKTKRKCNAHSMKPPCSQKCRLKCSEQIDEDMRLSLFKKYWELKIISLQWSYINTCMTEITPKYHYSNAENPRGYNHAFYFTVNSRKI</sequence>
<evidence type="ECO:0000256" key="1">
    <source>
        <dbReference type="SAM" id="MobiDB-lite"/>
    </source>
</evidence>
<keyword evidence="3" id="KW-1185">Reference proteome</keyword>
<feature type="compositionally biased region" description="Polar residues" evidence="1">
    <location>
        <begin position="115"/>
        <end position="132"/>
    </location>
</feature>
<dbReference type="Proteomes" id="UP001153714">
    <property type="component" value="Chromosome 21"/>
</dbReference>